<feature type="signal peptide" evidence="1">
    <location>
        <begin position="1"/>
        <end position="26"/>
    </location>
</feature>
<dbReference type="OrthoDB" id="9156666at2"/>
<comment type="caution">
    <text evidence="3">The sequence shown here is derived from an EMBL/GenBank/DDBJ whole genome shotgun (WGS) entry which is preliminary data.</text>
</comment>
<dbReference type="Proteomes" id="UP000269265">
    <property type="component" value="Unassembled WGS sequence"/>
</dbReference>
<organism evidence="3 4">
    <name type="scientific">Aquabacterium soli</name>
    <dbReference type="NCBI Taxonomy" id="2493092"/>
    <lineage>
        <taxon>Bacteria</taxon>
        <taxon>Pseudomonadati</taxon>
        <taxon>Pseudomonadota</taxon>
        <taxon>Betaproteobacteria</taxon>
        <taxon>Burkholderiales</taxon>
        <taxon>Aquabacterium</taxon>
    </lineage>
</organism>
<feature type="chain" id="PRO_5036343728" description="Transferrin-binding protein B C-lobe/N-lobe beta barrel domain-containing protein" evidence="1">
    <location>
        <begin position="27"/>
        <end position="413"/>
    </location>
</feature>
<dbReference type="AlphaFoldDB" id="A0A3R8YKD2"/>
<dbReference type="EMBL" id="RSED01000022">
    <property type="protein sequence ID" value="RRS02449.1"/>
    <property type="molecule type" value="Genomic_DNA"/>
</dbReference>
<accession>A0A3R8YKD2</accession>
<evidence type="ECO:0000313" key="4">
    <source>
        <dbReference type="Proteomes" id="UP000269265"/>
    </source>
</evidence>
<keyword evidence="4" id="KW-1185">Reference proteome</keyword>
<evidence type="ECO:0008006" key="5">
    <source>
        <dbReference type="Google" id="ProtNLM"/>
    </source>
</evidence>
<evidence type="ECO:0000313" key="2">
    <source>
        <dbReference type="EMBL" id="RRS02449.1"/>
    </source>
</evidence>
<proteinExistence type="predicted"/>
<evidence type="ECO:0000313" key="3">
    <source>
        <dbReference type="EMBL" id="RRS02454.1"/>
    </source>
</evidence>
<dbReference type="EMBL" id="RSED01000022">
    <property type="protein sequence ID" value="RRS02454.1"/>
    <property type="molecule type" value="Genomic_DNA"/>
</dbReference>
<reference evidence="3 4" key="1">
    <citation type="submission" date="2018-12" db="EMBL/GenBank/DDBJ databases">
        <title>The whole draft genome of Aquabacterium sp. SJQ9.</title>
        <authorList>
            <person name="Sun L."/>
            <person name="Gao X."/>
            <person name="Chen W."/>
            <person name="Huang K."/>
        </authorList>
    </citation>
    <scope>NUCLEOTIDE SEQUENCE [LARGE SCALE GENOMIC DNA]</scope>
    <source>
        <strain evidence="3 4">SJQ9</strain>
    </source>
</reference>
<name>A0A3R8YKD2_9BURK</name>
<gene>
    <name evidence="2" type="ORF">EIP75_20485</name>
    <name evidence="3" type="ORF">EIP75_20510</name>
</gene>
<dbReference type="RefSeq" id="WP_125245056.1">
    <property type="nucleotide sequence ID" value="NZ_RSED01000022.1"/>
</dbReference>
<keyword evidence="1" id="KW-0732">Signal</keyword>
<sequence length="413" mass="42513">MKTTTTRITAVALATAALCWHQASHAAATPEQLRSVTLYANVSIQEDSTSSWGPWAEFEPTAAGNNPPVAAPRVSTDPYRPLAQITQPGTTPPIDPVAACAGGSICGFGIFRGGDLNDPDQSKPLSDFNAFRLNGTVGSQGETGSALLPQTIQLEVTVLSSTDASFRLPASGDLNLTAGYGRFLGETPGGFHYANNNLPTNAYQIGADPQRAGSFYSPEQIEAINFKLVTYVQGSSSMQGSWGVIGYTTTDASMATIRGVTNAEYNGTDHYGTNVNVKVNFNAGSWTGSWNGGGDSNVVSTRATTSGGTMLTGGVGFTAGGTVVGSTFTSNTVGTTDPRATVTGTVQGAFFGPAAAAAGGVVDITKTVLPSLQQPAGVGNATPQTVSVNPSQGYTGRYVAPFIVTRGGNDRRQ</sequence>
<dbReference type="Gene3D" id="2.40.160.90">
    <property type="match status" value="1"/>
</dbReference>
<protein>
    <recommendedName>
        <fullName evidence="5">Transferrin-binding protein B C-lobe/N-lobe beta barrel domain-containing protein</fullName>
    </recommendedName>
</protein>
<evidence type="ECO:0000256" key="1">
    <source>
        <dbReference type="SAM" id="SignalP"/>
    </source>
</evidence>